<evidence type="ECO:0000256" key="1">
    <source>
        <dbReference type="ARBA" id="ARBA00023002"/>
    </source>
</evidence>
<evidence type="ECO:0000259" key="2">
    <source>
        <dbReference type="Pfam" id="PF03807"/>
    </source>
</evidence>
<evidence type="ECO:0000313" key="3">
    <source>
        <dbReference type="EMBL" id="KAJ8995563.1"/>
    </source>
</evidence>
<keyword evidence="1 3" id="KW-0560">Oxidoreductase</keyword>
<evidence type="ECO:0000313" key="4">
    <source>
        <dbReference type="Proteomes" id="UP001161757"/>
    </source>
</evidence>
<dbReference type="InterPro" id="IPR050812">
    <property type="entry name" value="Preph/Arog_dehydrog"/>
</dbReference>
<name>A0AAN6IZA0_EXODE</name>
<dbReference type="PANTHER" id="PTHR21363">
    <property type="entry name" value="PREPHENATE DEHYDROGENASE"/>
    <property type="match status" value="1"/>
</dbReference>
<dbReference type="Proteomes" id="UP001161757">
    <property type="component" value="Unassembled WGS sequence"/>
</dbReference>
<dbReference type="PANTHER" id="PTHR21363:SF0">
    <property type="entry name" value="PREPHENATE DEHYDROGENASE [NADP(+)]"/>
    <property type="match status" value="1"/>
</dbReference>
<dbReference type="InterPro" id="IPR036291">
    <property type="entry name" value="NAD(P)-bd_dom_sf"/>
</dbReference>
<proteinExistence type="predicted"/>
<dbReference type="Gene3D" id="3.40.50.720">
    <property type="entry name" value="NAD(P)-binding Rossmann-like Domain"/>
    <property type="match status" value="1"/>
</dbReference>
<reference evidence="3" key="1">
    <citation type="submission" date="2023-01" db="EMBL/GenBank/DDBJ databases">
        <title>Exophiala dermititidis isolated from Cystic Fibrosis Patient.</title>
        <authorList>
            <person name="Kurbessoian T."/>
            <person name="Crocker A."/>
            <person name="Murante D."/>
            <person name="Hogan D.A."/>
            <person name="Stajich J.E."/>
        </authorList>
    </citation>
    <scope>NUCLEOTIDE SEQUENCE</scope>
    <source>
        <strain evidence="3">Ex8</strain>
    </source>
</reference>
<feature type="domain" description="Pyrroline-5-carboxylate reductase catalytic N-terminal" evidence="2">
    <location>
        <begin position="6"/>
        <end position="54"/>
    </location>
</feature>
<dbReference type="GO" id="GO:0004665">
    <property type="term" value="F:prephenate dehydrogenase (NADP+) activity"/>
    <property type="evidence" value="ECO:0007669"/>
    <property type="project" value="UniProtKB-EC"/>
</dbReference>
<sequence length="55" mass="6217">METLAVGIIGMGDMGRMYAKRFSQAGWRVNACDRPDKFQSLQTEYENEVCVVDQA</sequence>
<dbReference type="AlphaFoldDB" id="A0AAN6IZA0"/>
<dbReference type="EC" id="1.3.1.13" evidence="3"/>
<protein>
    <submittedName>
        <fullName evidence="3">Prephenate dehydrogenase (NADP(+))</fullName>
        <ecNumber evidence="3">1.3.1.13</ecNumber>
    </submittedName>
</protein>
<accession>A0AAN6IZA0</accession>
<gene>
    <name evidence="3" type="primary">TYR1_1</name>
    <name evidence="3" type="ORF">HRR80_000330</name>
</gene>
<dbReference type="Pfam" id="PF03807">
    <property type="entry name" value="F420_oxidored"/>
    <property type="match status" value="1"/>
</dbReference>
<dbReference type="SUPFAM" id="SSF51735">
    <property type="entry name" value="NAD(P)-binding Rossmann-fold domains"/>
    <property type="match status" value="1"/>
</dbReference>
<dbReference type="GO" id="GO:0070403">
    <property type="term" value="F:NAD+ binding"/>
    <property type="evidence" value="ECO:0007669"/>
    <property type="project" value="TreeGrafter"/>
</dbReference>
<dbReference type="GO" id="GO:0008977">
    <property type="term" value="F:prephenate dehydrogenase (NAD+) activity"/>
    <property type="evidence" value="ECO:0007669"/>
    <property type="project" value="TreeGrafter"/>
</dbReference>
<dbReference type="InterPro" id="IPR028939">
    <property type="entry name" value="P5C_Rdtase_cat_N"/>
</dbReference>
<dbReference type="GO" id="GO:0006571">
    <property type="term" value="P:tyrosine biosynthetic process"/>
    <property type="evidence" value="ECO:0007669"/>
    <property type="project" value="TreeGrafter"/>
</dbReference>
<comment type="caution">
    <text evidence="3">The sequence shown here is derived from an EMBL/GenBank/DDBJ whole genome shotgun (WGS) entry which is preliminary data.</text>
</comment>
<organism evidence="3 4">
    <name type="scientific">Exophiala dermatitidis</name>
    <name type="common">Black yeast-like fungus</name>
    <name type="synonym">Wangiella dermatitidis</name>
    <dbReference type="NCBI Taxonomy" id="5970"/>
    <lineage>
        <taxon>Eukaryota</taxon>
        <taxon>Fungi</taxon>
        <taxon>Dikarya</taxon>
        <taxon>Ascomycota</taxon>
        <taxon>Pezizomycotina</taxon>
        <taxon>Eurotiomycetes</taxon>
        <taxon>Chaetothyriomycetidae</taxon>
        <taxon>Chaetothyriales</taxon>
        <taxon>Herpotrichiellaceae</taxon>
        <taxon>Exophiala</taxon>
    </lineage>
</organism>
<dbReference type="EMBL" id="JAJGCB010000001">
    <property type="protein sequence ID" value="KAJ8995563.1"/>
    <property type="molecule type" value="Genomic_DNA"/>
</dbReference>